<name>A0A0V1BS52_TRISP</name>
<dbReference type="EMBL" id="JYDH01000017">
    <property type="protein sequence ID" value="KRY39598.1"/>
    <property type="molecule type" value="Genomic_DNA"/>
</dbReference>
<comment type="caution">
    <text evidence="1">The sequence shown here is derived from an EMBL/GenBank/DDBJ whole genome shotgun (WGS) entry which is preliminary data.</text>
</comment>
<evidence type="ECO:0000313" key="1">
    <source>
        <dbReference type="EMBL" id="KRY39598.1"/>
    </source>
</evidence>
<dbReference type="InParanoid" id="A0A0V1BS52"/>
<dbReference type="OrthoDB" id="5919720at2759"/>
<accession>A0A0V1BS52</accession>
<gene>
    <name evidence="1" type="ORF">T01_4342</name>
</gene>
<dbReference type="Proteomes" id="UP000054776">
    <property type="component" value="Unassembled WGS sequence"/>
</dbReference>
<sequence length="96" mass="10708">MNTDVNVPVITVDEIEVIKNGFDRTEGTTDSYTGTLRYVVVTPEVFLPEFVEVIDLCCGGCNHDAVVEGVLNCSNRLKRRHQQGVQQWSTTFVCLS</sequence>
<proteinExistence type="predicted"/>
<dbReference type="AlphaFoldDB" id="A0A0V1BS52"/>
<keyword evidence="2" id="KW-1185">Reference proteome</keyword>
<protein>
    <submittedName>
        <fullName evidence="1">Uncharacterized protein</fullName>
    </submittedName>
</protein>
<organism evidence="1 2">
    <name type="scientific">Trichinella spiralis</name>
    <name type="common">Trichina worm</name>
    <dbReference type="NCBI Taxonomy" id="6334"/>
    <lineage>
        <taxon>Eukaryota</taxon>
        <taxon>Metazoa</taxon>
        <taxon>Ecdysozoa</taxon>
        <taxon>Nematoda</taxon>
        <taxon>Enoplea</taxon>
        <taxon>Dorylaimia</taxon>
        <taxon>Trichinellida</taxon>
        <taxon>Trichinellidae</taxon>
        <taxon>Trichinella</taxon>
    </lineage>
</organism>
<reference evidence="1 2" key="1">
    <citation type="submission" date="2015-01" db="EMBL/GenBank/DDBJ databases">
        <title>Evolution of Trichinella species and genotypes.</title>
        <authorList>
            <person name="Korhonen P.K."/>
            <person name="Edoardo P."/>
            <person name="Giuseppe L.R."/>
            <person name="Gasser R.B."/>
        </authorList>
    </citation>
    <scope>NUCLEOTIDE SEQUENCE [LARGE SCALE GENOMIC DNA]</scope>
    <source>
        <strain evidence="1">ISS3</strain>
    </source>
</reference>
<evidence type="ECO:0000313" key="2">
    <source>
        <dbReference type="Proteomes" id="UP000054776"/>
    </source>
</evidence>